<evidence type="ECO:0000313" key="2">
    <source>
        <dbReference type="EMBL" id="MCS0609183.1"/>
    </source>
</evidence>
<comment type="caution">
    <text evidence="2">The sequence shown here is derived from an EMBL/GenBank/DDBJ whole genome shotgun (WGS) entry which is preliminary data.</text>
</comment>
<evidence type="ECO:0008006" key="4">
    <source>
        <dbReference type="Google" id="ProtNLM"/>
    </source>
</evidence>
<organism evidence="2 3">
    <name type="scientific">Massilia solisilvae</name>
    <dbReference type="NCBI Taxonomy" id="1811225"/>
    <lineage>
        <taxon>Bacteria</taxon>
        <taxon>Pseudomonadati</taxon>
        <taxon>Pseudomonadota</taxon>
        <taxon>Betaproteobacteria</taxon>
        <taxon>Burkholderiales</taxon>
        <taxon>Oxalobacteraceae</taxon>
        <taxon>Telluria group</taxon>
        <taxon>Massilia</taxon>
    </lineage>
</organism>
<accession>A0ABT2BMT3</accession>
<dbReference type="EMBL" id="JANUGV010000003">
    <property type="protein sequence ID" value="MCS0609183.1"/>
    <property type="molecule type" value="Genomic_DNA"/>
</dbReference>
<feature type="compositionally biased region" description="Pro residues" evidence="1">
    <location>
        <begin position="220"/>
        <end position="230"/>
    </location>
</feature>
<name>A0ABT2BMT3_9BURK</name>
<sequence length="230" mass="24833">MHFQRQISLRHTPPASIALFAGLLQIALLWAAPPPARAQSVNAKPATPARATADAMWVGSVGHWGSFGIIEMRANGKVSRLTRYSNGDYLAEIATAGKLQRMLMAGPQLAPLYFGLSGQELEFSRNPFFMFLEGAAIPLFALHMAFPAGPASLLPAPSERLVRIGPDGVAVSAWKALEAGVIEYRMDGDAQTPKVAGRIGMTRPEPLTRREIDSWGPPQQAMPPQPMARP</sequence>
<protein>
    <recommendedName>
        <fullName evidence="4">DUF4412 domain-containing protein</fullName>
    </recommendedName>
</protein>
<dbReference type="Proteomes" id="UP001205861">
    <property type="component" value="Unassembled WGS sequence"/>
</dbReference>
<proteinExistence type="predicted"/>
<feature type="region of interest" description="Disordered" evidence="1">
    <location>
        <begin position="204"/>
        <end position="230"/>
    </location>
</feature>
<reference evidence="2 3" key="1">
    <citation type="submission" date="2022-08" db="EMBL/GenBank/DDBJ databases">
        <title>Reclassification of Massilia species as members of the genera Telluria, Duganella, Pseudoduganella, Mokoshia gen. nov. and Zemynaea gen. nov. using orthogonal and non-orthogonal genome-based approaches.</title>
        <authorList>
            <person name="Bowman J.P."/>
        </authorList>
    </citation>
    <scope>NUCLEOTIDE SEQUENCE [LARGE SCALE GENOMIC DNA]</scope>
    <source>
        <strain evidence="2 3">JCM 31607</strain>
    </source>
</reference>
<dbReference type="RefSeq" id="WP_258856848.1">
    <property type="nucleotide sequence ID" value="NZ_JANUGV010000003.1"/>
</dbReference>
<evidence type="ECO:0000256" key="1">
    <source>
        <dbReference type="SAM" id="MobiDB-lite"/>
    </source>
</evidence>
<keyword evidence="3" id="KW-1185">Reference proteome</keyword>
<evidence type="ECO:0000313" key="3">
    <source>
        <dbReference type="Proteomes" id="UP001205861"/>
    </source>
</evidence>
<gene>
    <name evidence="2" type="ORF">NX773_13505</name>
</gene>